<accession>A0A3N6P3D4</accession>
<comment type="caution">
    <text evidence="1">The sequence shown here is derived from an EMBL/GenBank/DDBJ whole genome shotgun (WGS) entry which is preliminary data.</text>
</comment>
<dbReference type="Proteomes" id="UP000269154">
    <property type="component" value="Unassembled WGS sequence"/>
</dbReference>
<organism evidence="1 2">
    <name type="scientific">Okeania hirsuta</name>
    <dbReference type="NCBI Taxonomy" id="1458930"/>
    <lineage>
        <taxon>Bacteria</taxon>
        <taxon>Bacillati</taxon>
        <taxon>Cyanobacteriota</taxon>
        <taxon>Cyanophyceae</taxon>
        <taxon>Oscillatoriophycideae</taxon>
        <taxon>Oscillatoriales</taxon>
        <taxon>Microcoleaceae</taxon>
        <taxon>Okeania</taxon>
    </lineage>
</organism>
<evidence type="ECO:0000313" key="1">
    <source>
        <dbReference type="EMBL" id="RQH27642.1"/>
    </source>
</evidence>
<proteinExistence type="predicted"/>
<sequence length="48" mass="5653">MELSEMKADALLVYRNGKAPTTAELLAQIQRMYVNFTRIEEIRYTPYL</sequence>
<dbReference type="InterPro" id="IPR020503">
    <property type="entry name" value="Uncharacterised_Rv2561"/>
</dbReference>
<dbReference type="AlphaFoldDB" id="A0A3N6P3D4"/>
<keyword evidence="2" id="KW-1185">Reference proteome</keyword>
<evidence type="ECO:0000313" key="2">
    <source>
        <dbReference type="Proteomes" id="UP000269154"/>
    </source>
</evidence>
<reference evidence="1 2" key="1">
    <citation type="journal article" date="2018" name="ACS Chem. Biol.">
        <title>Ketoreductase domain dysfunction expands chemodiversity: malyngamide biosynthesis in the cyanobacterium Okeania hirsuta.</title>
        <authorList>
            <person name="Moss N.A."/>
            <person name="Leao T."/>
            <person name="Rankin M."/>
            <person name="McCullough T.M."/>
            <person name="Qu P."/>
            <person name="Korobeynikov A."/>
            <person name="Smith J.L."/>
            <person name="Gerwick L."/>
            <person name="Gerwick W.H."/>
        </authorList>
    </citation>
    <scope>NUCLEOTIDE SEQUENCE [LARGE SCALE GENOMIC DNA]</scope>
    <source>
        <strain evidence="1 2">PAB10Feb10-1</strain>
    </source>
</reference>
<dbReference type="Pfam" id="PF10851">
    <property type="entry name" value="DUF2652"/>
    <property type="match status" value="1"/>
</dbReference>
<protein>
    <submittedName>
        <fullName evidence="1">DUF2652 domain-containing protein</fullName>
    </submittedName>
</protein>
<name>A0A3N6P3D4_9CYAN</name>
<gene>
    <name evidence="1" type="ORF">D5R40_26850</name>
</gene>
<dbReference type="EMBL" id="RCBY01000237">
    <property type="protein sequence ID" value="RQH27642.1"/>
    <property type="molecule type" value="Genomic_DNA"/>
</dbReference>